<dbReference type="Pfam" id="PF07696">
    <property type="entry name" value="7TMR-DISMED2"/>
    <property type="match status" value="1"/>
</dbReference>
<dbReference type="InterPro" id="IPR001054">
    <property type="entry name" value="A/G_cyclase"/>
</dbReference>
<dbReference type="CDD" id="cd07302">
    <property type="entry name" value="CHD"/>
    <property type="match status" value="1"/>
</dbReference>
<dbReference type="Gene3D" id="3.30.70.1230">
    <property type="entry name" value="Nucleotide cyclase"/>
    <property type="match status" value="1"/>
</dbReference>
<dbReference type="SUPFAM" id="SSF55073">
    <property type="entry name" value="Nucleotide cyclase"/>
    <property type="match status" value="1"/>
</dbReference>
<feature type="transmembrane region" description="Helical" evidence="1">
    <location>
        <begin position="213"/>
        <end position="239"/>
    </location>
</feature>
<keyword evidence="5" id="KW-1185">Reference proteome</keyword>
<feature type="transmembrane region" description="Helical" evidence="1">
    <location>
        <begin position="316"/>
        <end position="339"/>
    </location>
</feature>
<keyword evidence="1" id="KW-1133">Transmembrane helix</keyword>
<keyword evidence="2" id="KW-0732">Signal</keyword>
<organism evidence="4 5">
    <name type="scientific">Pseudoduganella rivuli</name>
    <dbReference type="NCBI Taxonomy" id="2666085"/>
    <lineage>
        <taxon>Bacteria</taxon>
        <taxon>Pseudomonadati</taxon>
        <taxon>Pseudomonadota</taxon>
        <taxon>Betaproteobacteria</taxon>
        <taxon>Burkholderiales</taxon>
        <taxon>Oxalobacteraceae</taxon>
        <taxon>Telluria group</taxon>
        <taxon>Pseudoduganella</taxon>
    </lineage>
</organism>
<evidence type="ECO:0000256" key="1">
    <source>
        <dbReference type="SAM" id="Phobius"/>
    </source>
</evidence>
<dbReference type="InterPro" id="IPR011623">
    <property type="entry name" value="7TMR_DISM_rcpt_extracell_dom1"/>
</dbReference>
<dbReference type="EMBL" id="WKJJ01000002">
    <property type="protein sequence ID" value="MRV71001.1"/>
    <property type="molecule type" value="Genomic_DNA"/>
</dbReference>
<evidence type="ECO:0000256" key="2">
    <source>
        <dbReference type="SAM" id="SignalP"/>
    </source>
</evidence>
<evidence type="ECO:0000259" key="3">
    <source>
        <dbReference type="PROSITE" id="PS50125"/>
    </source>
</evidence>
<dbReference type="Pfam" id="PF07695">
    <property type="entry name" value="7TMR-DISM_7TM"/>
    <property type="match status" value="1"/>
</dbReference>
<sequence length="605" mass="67941">MFPMVRFFQLLLAICMWCAVVVPHATAQQLVAPLLLEDPSGTMTFAQVLQAEQAGRFRPGSANIGMSTSAYWMRFTVHAPPRGPAYPSDPALWFDTGNRTLQEVTLYQPDGEGGWRYTATGARYPFGQRPLPTDQFVFPIALQDDKETVLFLRVRSTAYMGIVVQPRVWQPQAYLDQMEWDRTGWQIYLGMAAALAGLYLLLWLYLREPDHLLYVLSLASLVWATCSAVGGYGGAYALFWPDAPRLEQSAWVGSLLAAGLFPVLFMARLTDLWQRLPRLGLALRWLVALNTVVATAILLLFWLWPESSVMLQQQLFVAGWLIWQPIYPLLLGGVAFVAWQGDRMARFILVAYLPAMLASLWTSVENLRGVPPTLALVMWAAAFEMLVMALALADRFHYERLNTFAARQSLLQSLRQSEQELERKVLQRTLAMNAEDKRTKELLYDILPMELARRPTARNQAQPARPPSATVLFTEFEGFDALAATMPAHRLNAELHEIFSAFDDIAKECGIRKIKVIGDAYLAASGLPKPCADHAQRCVRAGMKMIAYIEQRNRRHPFKWALCVGIHSGPLATGMVGKRQYAFDIWGDTVTIASHTESSSEGHGR</sequence>
<feature type="transmembrane region" description="Helical" evidence="1">
    <location>
        <begin position="281"/>
        <end position="304"/>
    </location>
</feature>
<dbReference type="AlphaFoldDB" id="A0A7X2IJ72"/>
<feature type="transmembrane region" description="Helical" evidence="1">
    <location>
        <begin position="346"/>
        <end position="364"/>
    </location>
</feature>
<dbReference type="PROSITE" id="PS50125">
    <property type="entry name" value="GUANYLATE_CYCLASE_2"/>
    <property type="match status" value="1"/>
</dbReference>
<feature type="signal peptide" evidence="2">
    <location>
        <begin position="1"/>
        <end position="27"/>
    </location>
</feature>
<feature type="transmembrane region" description="Helical" evidence="1">
    <location>
        <begin position="251"/>
        <end position="269"/>
    </location>
</feature>
<dbReference type="GO" id="GO:0070482">
    <property type="term" value="P:response to oxygen levels"/>
    <property type="evidence" value="ECO:0007669"/>
    <property type="project" value="TreeGrafter"/>
</dbReference>
<keyword evidence="1" id="KW-0472">Membrane</keyword>
<feature type="chain" id="PRO_5030759497" description="Guanylate cyclase domain-containing protein" evidence="2">
    <location>
        <begin position="28"/>
        <end position="605"/>
    </location>
</feature>
<gene>
    <name evidence="4" type="ORF">GJ700_04605</name>
</gene>
<evidence type="ECO:0000313" key="4">
    <source>
        <dbReference type="EMBL" id="MRV71001.1"/>
    </source>
</evidence>
<dbReference type="InterPro" id="IPR029787">
    <property type="entry name" value="Nucleotide_cyclase"/>
</dbReference>
<comment type="caution">
    <text evidence="4">The sequence shown here is derived from an EMBL/GenBank/DDBJ whole genome shotgun (WGS) entry which is preliminary data.</text>
</comment>
<evidence type="ECO:0000313" key="5">
    <source>
        <dbReference type="Proteomes" id="UP000446768"/>
    </source>
</evidence>
<feature type="transmembrane region" description="Helical" evidence="1">
    <location>
        <begin position="376"/>
        <end position="393"/>
    </location>
</feature>
<dbReference type="GO" id="GO:0019934">
    <property type="term" value="P:cGMP-mediated signaling"/>
    <property type="evidence" value="ECO:0007669"/>
    <property type="project" value="TreeGrafter"/>
</dbReference>
<proteinExistence type="predicted"/>
<dbReference type="InterPro" id="IPR011622">
    <property type="entry name" value="7TMR_DISM_rcpt_extracell_dom2"/>
</dbReference>
<dbReference type="GO" id="GO:0004383">
    <property type="term" value="F:guanylate cyclase activity"/>
    <property type="evidence" value="ECO:0007669"/>
    <property type="project" value="TreeGrafter"/>
</dbReference>
<dbReference type="PANTHER" id="PTHR45655">
    <property type="entry name" value="GUANYLATE CYCLASE SOLUBLE SUBUNIT BETA-2"/>
    <property type="match status" value="1"/>
</dbReference>
<accession>A0A7X2IJ72</accession>
<dbReference type="SMART" id="SM00044">
    <property type="entry name" value="CYCc"/>
    <property type="match status" value="1"/>
</dbReference>
<protein>
    <recommendedName>
        <fullName evidence="3">Guanylate cyclase domain-containing protein</fullName>
    </recommendedName>
</protein>
<keyword evidence="1" id="KW-0812">Transmembrane</keyword>
<dbReference type="Gene3D" id="2.60.40.2380">
    <property type="match status" value="1"/>
</dbReference>
<dbReference type="Proteomes" id="UP000446768">
    <property type="component" value="Unassembled WGS sequence"/>
</dbReference>
<dbReference type="Pfam" id="PF00211">
    <property type="entry name" value="Guanylate_cyc"/>
    <property type="match status" value="1"/>
</dbReference>
<feature type="domain" description="Guanylate cyclase" evidence="3">
    <location>
        <begin position="470"/>
        <end position="597"/>
    </location>
</feature>
<dbReference type="GO" id="GO:0004016">
    <property type="term" value="F:adenylate cyclase activity"/>
    <property type="evidence" value="ECO:0007669"/>
    <property type="project" value="UniProtKB-ARBA"/>
</dbReference>
<dbReference type="GO" id="GO:0008074">
    <property type="term" value="C:guanylate cyclase complex, soluble"/>
    <property type="evidence" value="ECO:0007669"/>
    <property type="project" value="TreeGrafter"/>
</dbReference>
<reference evidence="4 5" key="1">
    <citation type="submission" date="2019-11" db="EMBL/GenBank/DDBJ databases">
        <title>Novel species isolated from a subtropical stream in China.</title>
        <authorList>
            <person name="Lu H."/>
        </authorList>
    </citation>
    <scope>NUCLEOTIDE SEQUENCE [LARGE SCALE GENOMIC DNA]</scope>
    <source>
        <strain evidence="4 5">FT92W</strain>
    </source>
</reference>
<dbReference type="PANTHER" id="PTHR45655:SF13">
    <property type="entry name" value="SOLUBLE GUANYLATE CYCLASE GCY-32-RELATED"/>
    <property type="match status" value="1"/>
</dbReference>
<feature type="transmembrane region" description="Helical" evidence="1">
    <location>
        <begin position="185"/>
        <end position="206"/>
    </location>
</feature>
<name>A0A7X2IJ72_9BURK</name>